<dbReference type="CDD" id="cd00211">
    <property type="entry name" value="PTS_IIA_fru"/>
    <property type="match status" value="1"/>
</dbReference>
<keyword evidence="6" id="KW-0915">Sodium</keyword>
<evidence type="ECO:0000256" key="9">
    <source>
        <dbReference type="ARBA" id="ARBA00023201"/>
    </source>
</evidence>
<dbReference type="GO" id="GO:1902600">
    <property type="term" value="P:proton transmembrane transport"/>
    <property type="evidence" value="ECO:0007669"/>
    <property type="project" value="InterPro"/>
</dbReference>
<evidence type="ECO:0000256" key="6">
    <source>
        <dbReference type="ARBA" id="ARBA00023053"/>
    </source>
</evidence>
<feature type="transmembrane region" description="Helical" evidence="10">
    <location>
        <begin position="238"/>
        <end position="257"/>
    </location>
</feature>
<evidence type="ECO:0000259" key="11">
    <source>
        <dbReference type="PROSITE" id="PS51094"/>
    </source>
</evidence>
<keyword evidence="4 10" id="KW-0812">Transmembrane</keyword>
<dbReference type="Gene3D" id="3.40.930.10">
    <property type="entry name" value="Mannitol-specific EII, Chain A"/>
    <property type="match status" value="1"/>
</dbReference>
<feature type="transmembrane region" description="Helical" evidence="10">
    <location>
        <begin position="294"/>
        <end position="313"/>
    </location>
</feature>
<dbReference type="GO" id="GO:0015297">
    <property type="term" value="F:antiporter activity"/>
    <property type="evidence" value="ECO:0007669"/>
    <property type="project" value="UniProtKB-KW"/>
</dbReference>
<keyword evidence="5 10" id="KW-1133">Transmembrane helix</keyword>
<feature type="transmembrane region" description="Helical" evidence="10">
    <location>
        <begin position="101"/>
        <end position="122"/>
    </location>
</feature>
<comment type="subcellular location">
    <subcellularLocation>
        <location evidence="1">Membrane</location>
        <topology evidence="1">Multi-pass membrane protein</topology>
    </subcellularLocation>
</comment>
<dbReference type="InterPro" id="IPR006153">
    <property type="entry name" value="Cation/H_exchanger_TM"/>
</dbReference>
<dbReference type="Gene3D" id="1.20.1530.20">
    <property type="match status" value="1"/>
</dbReference>
<keyword evidence="9" id="KW-0739">Sodium transport</keyword>
<evidence type="ECO:0000313" key="13">
    <source>
        <dbReference type="Proteomes" id="UP000237350"/>
    </source>
</evidence>
<feature type="transmembrane region" description="Helical" evidence="10">
    <location>
        <begin position="412"/>
        <end position="431"/>
    </location>
</feature>
<dbReference type="InterPro" id="IPR016152">
    <property type="entry name" value="PTrfase/Anion_transptr"/>
</dbReference>
<keyword evidence="2" id="KW-0813">Transport</keyword>
<keyword evidence="13" id="KW-1185">Reference proteome</keyword>
<gene>
    <name evidence="12" type="ORF">AU468_08065</name>
</gene>
<feature type="transmembrane region" description="Helical" evidence="10">
    <location>
        <begin position="269"/>
        <end position="288"/>
    </location>
</feature>
<feature type="transmembrane region" description="Helical" evidence="10">
    <location>
        <begin position="325"/>
        <end position="343"/>
    </location>
</feature>
<keyword evidence="7" id="KW-0406">Ion transport</keyword>
<dbReference type="PROSITE" id="PS51094">
    <property type="entry name" value="PTS_EIIA_TYPE_2"/>
    <property type="match status" value="1"/>
</dbReference>
<organism evidence="12 13">
    <name type="scientific">Alkalispirochaeta sphaeroplastigenens</name>
    <dbReference type="NCBI Taxonomy" id="1187066"/>
    <lineage>
        <taxon>Bacteria</taxon>
        <taxon>Pseudomonadati</taxon>
        <taxon>Spirochaetota</taxon>
        <taxon>Spirochaetia</taxon>
        <taxon>Spirochaetales</taxon>
        <taxon>Spirochaetaceae</taxon>
        <taxon>Alkalispirochaeta</taxon>
    </lineage>
</organism>
<dbReference type="Pfam" id="PF00999">
    <property type="entry name" value="Na_H_Exchanger"/>
    <property type="match status" value="1"/>
</dbReference>
<comment type="caution">
    <text evidence="12">The sequence shown here is derived from an EMBL/GenBank/DDBJ whole genome shotgun (WGS) entry which is preliminary data.</text>
</comment>
<feature type="transmembrane region" description="Helical" evidence="10">
    <location>
        <begin position="32"/>
        <end position="52"/>
    </location>
</feature>
<evidence type="ECO:0000256" key="5">
    <source>
        <dbReference type="ARBA" id="ARBA00022989"/>
    </source>
</evidence>
<dbReference type="Pfam" id="PF00359">
    <property type="entry name" value="PTS_EIIA_2"/>
    <property type="match status" value="1"/>
</dbReference>
<dbReference type="GO" id="GO:0016020">
    <property type="term" value="C:membrane"/>
    <property type="evidence" value="ECO:0007669"/>
    <property type="project" value="UniProtKB-SubCell"/>
</dbReference>
<evidence type="ECO:0000256" key="8">
    <source>
        <dbReference type="ARBA" id="ARBA00023136"/>
    </source>
</evidence>
<evidence type="ECO:0000256" key="1">
    <source>
        <dbReference type="ARBA" id="ARBA00004141"/>
    </source>
</evidence>
<feature type="domain" description="PTS EIIA type-2" evidence="11">
    <location>
        <begin position="566"/>
        <end position="710"/>
    </location>
</feature>
<name>A0A2S4JPN5_9SPIO</name>
<feature type="transmembrane region" description="Helical" evidence="10">
    <location>
        <begin position="349"/>
        <end position="376"/>
    </location>
</feature>
<sequence length="723" mass="77458">MLPLIFLAFALAPALADPGSSSYAHTLEHRMMVLALQIGIILFAGHWGSRLARRAGIPAIMGELLAGILIGPYLLGALPLPGYPSGLFPVADTTLAISPELYGFAVVASIVLLFLTGLQTDLRLFLRFAFKGSVVGLGGATFSLLAGITVGAIMTGTPPLAPGNIFLGVVATATSVDISARILSSRKKMASPEGVTILSASVIEDVVGITLLAVVLSVEAMEGTLGNGGGTWLFMVPIAARALSVWLGFTALGILFSRQIGNLLKGVKNQSQIAVLALGLALILAGLFESAGLAMIIGAYVMGLSLANTDIAYVVQEKIEVIHHFFDPIFFTVIGMLVNLFVITSLEVLLFGVLFALLATAAKMIGCGGASLLLGFNRAGAIRIGTGMVPRGEVALIMLAIGLSSGVLEDRLFGVAIVMTLITTLTAPPFFSRLLSRTLQTTRQALTDHETATTDFHFGSEDLTRFLLSDVIQTMRNEGFFVTGSEAEHKVFHMRKDSVFIALMATPVSLHFTCRKEDVTLVNNLVYESILSLQQQVGHIKTVARPQELRKTLVEKTNRAVVDWPKYLPVECIHLRMEVENKEMAIHELVESLAHGGKLKDPEAVLEAILEREKTMSTGMEHGIAIPHGRSEGVKELSIAVGIVPEGVDFQSLDGEPTRIIFLVASPRDNPGPHLQILAGIAGIVNSAEAREEMLRISSRSDLIQYMVENSRSRNPGTRKRTS</sequence>
<accession>A0A2S4JPN5</accession>
<dbReference type="AlphaFoldDB" id="A0A2S4JPN5"/>
<dbReference type="PANTHER" id="PTHR43562">
    <property type="entry name" value="NAPA-TYPE SODIUM/HYDROGEN ANTIPORTER"/>
    <property type="match status" value="1"/>
</dbReference>
<dbReference type="PANTHER" id="PTHR43562:SF3">
    <property type="entry name" value="SODIUM ION_PROTON EXCHANGER (EUROFUNG)"/>
    <property type="match status" value="1"/>
</dbReference>
<proteinExistence type="predicted"/>
<keyword evidence="8 10" id="KW-0472">Membrane</keyword>
<keyword evidence="3" id="KW-0050">Antiport</keyword>
<reference evidence="13" key="1">
    <citation type="submission" date="2015-12" db="EMBL/GenBank/DDBJ databases">
        <authorList>
            <person name="Lodha T.D."/>
            <person name="Chintalapati S."/>
            <person name="Chintalapati V.R."/>
            <person name="Sravanthi T."/>
        </authorList>
    </citation>
    <scope>NUCLEOTIDE SEQUENCE [LARGE SCALE GENOMIC DNA]</scope>
    <source>
        <strain evidence="13">JC133</strain>
    </source>
</reference>
<feature type="transmembrane region" description="Helical" evidence="10">
    <location>
        <begin position="165"/>
        <end position="183"/>
    </location>
</feature>
<dbReference type="InterPro" id="IPR002178">
    <property type="entry name" value="PTS_EIIA_type-2_dom"/>
</dbReference>
<protein>
    <submittedName>
        <fullName evidence="12">Potassium transporter Kef</fullName>
    </submittedName>
</protein>
<feature type="transmembrane region" description="Helical" evidence="10">
    <location>
        <begin position="134"/>
        <end position="153"/>
    </location>
</feature>
<dbReference type="Proteomes" id="UP000237350">
    <property type="component" value="Unassembled WGS sequence"/>
</dbReference>
<evidence type="ECO:0000256" key="3">
    <source>
        <dbReference type="ARBA" id="ARBA00022449"/>
    </source>
</evidence>
<feature type="transmembrane region" description="Helical" evidence="10">
    <location>
        <begin position="195"/>
        <end position="218"/>
    </location>
</feature>
<evidence type="ECO:0000256" key="7">
    <source>
        <dbReference type="ARBA" id="ARBA00023065"/>
    </source>
</evidence>
<dbReference type="OrthoDB" id="9793589at2"/>
<feature type="transmembrane region" description="Helical" evidence="10">
    <location>
        <begin position="388"/>
        <end position="406"/>
    </location>
</feature>
<evidence type="ECO:0000256" key="4">
    <source>
        <dbReference type="ARBA" id="ARBA00022692"/>
    </source>
</evidence>
<evidence type="ECO:0000313" key="12">
    <source>
        <dbReference type="EMBL" id="POR01507.1"/>
    </source>
</evidence>
<dbReference type="SUPFAM" id="SSF55804">
    <property type="entry name" value="Phoshotransferase/anion transport protein"/>
    <property type="match status" value="1"/>
</dbReference>
<dbReference type="GO" id="GO:0006814">
    <property type="term" value="P:sodium ion transport"/>
    <property type="evidence" value="ECO:0007669"/>
    <property type="project" value="UniProtKB-KW"/>
</dbReference>
<dbReference type="InterPro" id="IPR038770">
    <property type="entry name" value="Na+/solute_symporter_sf"/>
</dbReference>
<evidence type="ECO:0000256" key="10">
    <source>
        <dbReference type="SAM" id="Phobius"/>
    </source>
</evidence>
<dbReference type="EMBL" id="LPWH01000066">
    <property type="protein sequence ID" value="POR01507.1"/>
    <property type="molecule type" value="Genomic_DNA"/>
</dbReference>
<evidence type="ECO:0000256" key="2">
    <source>
        <dbReference type="ARBA" id="ARBA00022448"/>
    </source>
</evidence>
<feature type="transmembrane region" description="Helical" evidence="10">
    <location>
        <begin position="64"/>
        <end position="81"/>
    </location>
</feature>